<dbReference type="RefSeq" id="WP_208342651.1">
    <property type="nucleotide sequence ID" value="NZ_CAWQFN010000175.1"/>
</dbReference>
<dbReference type="Proteomes" id="UP000667802">
    <property type="component" value="Unassembled WGS sequence"/>
</dbReference>
<dbReference type="EMBL" id="JAALHA020000030">
    <property type="protein sequence ID" value="MDR9900084.1"/>
    <property type="molecule type" value="Genomic_DNA"/>
</dbReference>
<evidence type="ECO:0000313" key="2">
    <source>
        <dbReference type="Proteomes" id="UP000667802"/>
    </source>
</evidence>
<evidence type="ECO:0000313" key="1">
    <source>
        <dbReference type="EMBL" id="MDR9900084.1"/>
    </source>
</evidence>
<organism evidence="1 2">
    <name type="scientific">Aetokthonos hydrillicola Thurmond2011</name>
    <dbReference type="NCBI Taxonomy" id="2712845"/>
    <lineage>
        <taxon>Bacteria</taxon>
        <taxon>Bacillati</taxon>
        <taxon>Cyanobacteriota</taxon>
        <taxon>Cyanophyceae</taxon>
        <taxon>Nostocales</taxon>
        <taxon>Hapalosiphonaceae</taxon>
        <taxon>Aetokthonos</taxon>
    </lineage>
</organism>
<sequence>MYTLNKILLFSFGVSFLITGIRSCLPNLLSKQSDEFLVDLMLSYPPKTQEQANCAKQLYDSTAFIKADTKDKIITKCQLQQLNLEIE</sequence>
<protein>
    <submittedName>
        <fullName evidence="1">Uncharacterized protein</fullName>
    </submittedName>
</protein>
<keyword evidence="2" id="KW-1185">Reference proteome</keyword>
<name>A0AAP5IGF3_9CYAN</name>
<gene>
    <name evidence="1" type="ORF">G7B40_036860</name>
</gene>
<dbReference type="AlphaFoldDB" id="A0AAP5IGF3"/>
<accession>A0AAP5IGF3</accession>
<comment type="caution">
    <text evidence="1">The sequence shown here is derived from an EMBL/GenBank/DDBJ whole genome shotgun (WGS) entry which is preliminary data.</text>
</comment>
<proteinExistence type="predicted"/>
<reference evidence="2" key="1">
    <citation type="journal article" date="2021" name="Science">
        <title>Hunting the eagle killer: A cyanobacterial neurotoxin causes vacuolar myelinopathy.</title>
        <authorList>
            <person name="Breinlinger S."/>
            <person name="Phillips T.J."/>
            <person name="Haram B.N."/>
            <person name="Mares J."/>
            <person name="Martinez Yerena J.A."/>
            <person name="Hrouzek P."/>
            <person name="Sobotka R."/>
            <person name="Henderson W.M."/>
            <person name="Schmieder P."/>
            <person name="Williams S.M."/>
            <person name="Lauderdale J.D."/>
            <person name="Wilde H.D."/>
            <person name="Gerrin W."/>
            <person name="Kust A."/>
            <person name="Washington J.W."/>
            <person name="Wagner C."/>
            <person name="Geier B."/>
            <person name="Liebeke M."/>
            <person name="Enke H."/>
            <person name="Niedermeyer T.H.J."/>
            <person name="Wilde S.B."/>
        </authorList>
    </citation>
    <scope>NUCLEOTIDE SEQUENCE [LARGE SCALE GENOMIC DNA]</scope>
    <source>
        <strain evidence="2">Thurmond2011</strain>
    </source>
</reference>